<dbReference type="SUPFAM" id="SSF52794">
    <property type="entry name" value="PTS system IIB component-like"/>
    <property type="match status" value="1"/>
</dbReference>
<dbReference type="eggNOG" id="COG1440">
    <property type="taxonomic scope" value="Bacteria"/>
</dbReference>
<dbReference type="InterPro" id="IPR051819">
    <property type="entry name" value="PTS_sugar-specific_EIIB"/>
</dbReference>
<dbReference type="InterPro" id="IPR036095">
    <property type="entry name" value="PTS_EIIB-like_sf"/>
</dbReference>
<reference evidence="9 10" key="1">
    <citation type="submission" date="2008-12" db="EMBL/GenBank/DDBJ databases">
        <authorList>
            <person name="Fulton L."/>
            <person name="Clifton S."/>
            <person name="Fulton B."/>
            <person name="Xu J."/>
            <person name="Minx P."/>
            <person name="Pepin K.H."/>
            <person name="Johnson M."/>
            <person name="Bhonagiri V."/>
            <person name="Nash W.E."/>
            <person name="Mardis E.R."/>
            <person name="Wilson R.K."/>
        </authorList>
    </citation>
    <scope>NUCLEOTIDE SEQUENCE [LARGE SCALE GENOMIC DNA]</scope>
    <source>
        <strain evidence="9 10">DSM 12042</strain>
    </source>
</reference>
<protein>
    <submittedName>
        <fullName evidence="9">PTS system, Lactose/Cellobiose specific IIB subunit</fullName>
    </submittedName>
</protein>
<dbReference type="Pfam" id="PF02302">
    <property type="entry name" value="PTS_IIB"/>
    <property type="match status" value="1"/>
</dbReference>
<dbReference type="Gene3D" id="3.40.50.2300">
    <property type="match status" value="1"/>
</dbReference>
<keyword evidence="3" id="KW-0762">Sugar transport</keyword>
<dbReference type="HOGENOM" id="CLU_147323_2_1_9"/>
<evidence type="ECO:0000256" key="1">
    <source>
        <dbReference type="ARBA" id="ARBA00022448"/>
    </source>
</evidence>
<dbReference type="STRING" id="545696.HOLDEFILI_02468"/>
<dbReference type="OrthoDB" id="2186177at2"/>
<organism evidence="9 10">
    <name type="scientific">Holdemania filiformis DSM 12042</name>
    <dbReference type="NCBI Taxonomy" id="545696"/>
    <lineage>
        <taxon>Bacteria</taxon>
        <taxon>Bacillati</taxon>
        <taxon>Bacillota</taxon>
        <taxon>Erysipelotrichia</taxon>
        <taxon>Erysipelotrichales</taxon>
        <taxon>Erysipelotrichaceae</taxon>
        <taxon>Holdemania</taxon>
    </lineage>
</organism>
<accession>B9Y9G2</accession>
<reference evidence="9 10" key="2">
    <citation type="submission" date="2009-02" db="EMBL/GenBank/DDBJ databases">
        <title>Draft genome sequence of Holdemania filiformis DSM 12042.</title>
        <authorList>
            <person name="Sudarsanam P."/>
            <person name="Ley R."/>
            <person name="Guruge J."/>
            <person name="Turnbaugh P.J."/>
            <person name="Mahowald M."/>
            <person name="Liep D."/>
            <person name="Gordon J."/>
        </authorList>
    </citation>
    <scope>NUCLEOTIDE SEQUENCE [LARGE SCALE GENOMIC DNA]</scope>
    <source>
        <strain evidence="9 10">DSM 12042</strain>
    </source>
</reference>
<keyword evidence="2" id="KW-0597">Phosphoprotein</keyword>
<dbReference type="AlphaFoldDB" id="B9Y9G2"/>
<evidence type="ECO:0000256" key="7">
    <source>
        <dbReference type="PROSITE-ProRule" id="PRU00423"/>
    </source>
</evidence>
<keyword evidence="6" id="KW-0418">Kinase</keyword>
<dbReference type="GO" id="GO:0009401">
    <property type="term" value="P:phosphoenolpyruvate-dependent sugar phosphotransferase system"/>
    <property type="evidence" value="ECO:0007669"/>
    <property type="project" value="UniProtKB-KW"/>
</dbReference>
<evidence type="ECO:0000256" key="5">
    <source>
        <dbReference type="ARBA" id="ARBA00022683"/>
    </source>
</evidence>
<dbReference type="InterPro" id="IPR013012">
    <property type="entry name" value="PTS_EIIB_3"/>
</dbReference>
<evidence type="ECO:0000313" key="9">
    <source>
        <dbReference type="EMBL" id="EEF67382.1"/>
    </source>
</evidence>
<feature type="modified residue" description="Phosphocysteine; by EIIA" evidence="7">
    <location>
        <position position="10"/>
    </location>
</feature>
<keyword evidence="1" id="KW-0813">Transport</keyword>
<keyword evidence="4" id="KW-0808">Transferase</keyword>
<evidence type="ECO:0000256" key="3">
    <source>
        <dbReference type="ARBA" id="ARBA00022597"/>
    </source>
</evidence>
<comment type="caution">
    <text evidence="9">The sequence shown here is derived from an EMBL/GenBank/DDBJ whole genome shotgun (WGS) entry which is preliminary data.</text>
</comment>
<evidence type="ECO:0000256" key="4">
    <source>
        <dbReference type="ARBA" id="ARBA00022679"/>
    </source>
</evidence>
<dbReference type="GO" id="GO:0008982">
    <property type="term" value="F:protein-N(PI)-phosphohistidine-sugar phosphotransferase activity"/>
    <property type="evidence" value="ECO:0007669"/>
    <property type="project" value="InterPro"/>
</dbReference>
<evidence type="ECO:0000256" key="6">
    <source>
        <dbReference type="ARBA" id="ARBA00022777"/>
    </source>
</evidence>
<name>B9Y9G2_9FIRM</name>
<proteinExistence type="predicted"/>
<dbReference type="GO" id="GO:0016301">
    <property type="term" value="F:kinase activity"/>
    <property type="evidence" value="ECO:0007669"/>
    <property type="project" value="UniProtKB-KW"/>
</dbReference>
<gene>
    <name evidence="9" type="ORF">HOLDEFILI_02468</name>
</gene>
<feature type="domain" description="PTS EIIB type-3" evidence="8">
    <location>
        <begin position="3"/>
        <end position="100"/>
    </location>
</feature>
<dbReference type="PANTHER" id="PTHR34581:SF2">
    <property type="entry name" value="PTS SYSTEM N,N'-DIACETYLCHITOBIOSE-SPECIFIC EIIB COMPONENT"/>
    <property type="match status" value="1"/>
</dbReference>
<evidence type="ECO:0000313" key="10">
    <source>
        <dbReference type="Proteomes" id="UP000005950"/>
    </source>
</evidence>
<dbReference type="InterPro" id="IPR003501">
    <property type="entry name" value="PTS_EIIB_2/3"/>
</dbReference>
<evidence type="ECO:0000256" key="2">
    <source>
        <dbReference type="ARBA" id="ARBA00022553"/>
    </source>
</evidence>
<sequence length="100" mass="11266">MNSMKIVLVCMAGMSTSLLVENMKKYAEPEDRITAMSYTELEHTLEGEKVDVVLLGPQIKMHYDELKDICDRRNVKIAILAPVVYGRMDGAKAMEMAKTI</sequence>
<evidence type="ECO:0000259" key="8">
    <source>
        <dbReference type="PROSITE" id="PS51100"/>
    </source>
</evidence>
<dbReference type="PANTHER" id="PTHR34581">
    <property type="entry name" value="PTS SYSTEM N,N'-DIACETYLCHITOBIOSE-SPECIFIC EIIB COMPONENT"/>
    <property type="match status" value="1"/>
</dbReference>
<dbReference type="EMBL" id="ACCF01000143">
    <property type="protein sequence ID" value="EEF67382.1"/>
    <property type="molecule type" value="Genomic_DNA"/>
</dbReference>
<dbReference type="PROSITE" id="PS51100">
    <property type="entry name" value="PTS_EIIB_TYPE_3"/>
    <property type="match status" value="1"/>
</dbReference>
<dbReference type="Proteomes" id="UP000005950">
    <property type="component" value="Unassembled WGS sequence"/>
</dbReference>
<keyword evidence="5" id="KW-0598">Phosphotransferase system</keyword>